<accession>A0AA94L0P2</accession>
<evidence type="ECO:0000313" key="2">
    <source>
        <dbReference type="Proteomes" id="UP000198506"/>
    </source>
</evidence>
<comment type="caution">
    <text evidence="1">The sequence shown here is derived from an EMBL/GenBank/DDBJ whole genome shotgun (WGS) entry which is preliminary data.</text>
</comment>
<gene>
    <name evidence="1" type="ORF">SAMN04487783_2550</name>
</gene>
<dbReference type="Proteomes" id="UP000198506">
    <property type="component" value="Unassembled WGS sequence"/>
</dbReference>
<reference evidence="1 2" key="1">
    <citation type="submission" date="2016-10" db="EMBL/GenBank/DDBJ databases">
        <authorList>
            <person name="Varghese N."/>
            <person name="Submissions S."/>
        </authorList>
    </citation>
    <scope>NUCLEOTIDE SEQUENCE [LARGE SCALE GENOMIC DNA]</scope>
    <source>
        <strain evidence="1 2">IAM 15147</strain>
    </source>
</reference>
<keyword evidence="2" id="KW-1185">Reference proteome</keyword>
<dbReference type="AlphaFoldDB" id="A0AA94L0P2"/>
<name>A0AA94L0P2_9MICO</name>
<sequence>MCAHVFPHTDRVTAIDSIHAQHDQPSDRVPAKHGSRWEEGDFAVIMQACREGCGLEEIAVRLERTVQGLRGQLRRMLPAAERHLSPELVLPRLRQLERDGDYDWLAAMAERTVSPWERRREEKAERHERGIGALDDEDLLGIAQAVVDSTVRQSPELRRALSDELHRRELDGLVRRRALAAAETSVDSLVRDGWSYPGERYPSEWMFGD</sequence>
<evidence type="ECO:0000313" key="1">
    <source>
        <dbReference type="EMBL" id="SFS18159.1"/>
    </source>
</evidence>
<proteinExistence type="predicted"/>
<organism evidence="1 2">
    <name type="scientific">Agrococcus baldri</name>
    <dbReference type="NCBI Taxonomy" id="153730"/>
    <lineage>
        <taxon>Bacteria</taxon>
        <taxon>Bacillati</taxon>
        <taxon>Actinomycetota</taxon>
        <taxon>Actinomycetes</taxon>
        <taxon>Micrococcales</taxon>
        <taxon>Microbacteriaceae</taxon>
        <taxon>Agrococcus</taxon>
    </lineage>
</organism>
<protein>
    <submittedName>
        <fullName evidence="1">Uncharacterized protein</fullName>
    </submittedName>
</protein>
<dbReference type="EMBL" id="FOZN01000004">
    <property type="protein sequence ID" value="SFS18159.1"/>
    <property type="molecule type" value="Genomic_DNA"/>
</dbReference>